<dbReference type="Pfam" id="PF02028">
    <property type="entry name" value="BCCT"/>
    <property type="match status" value="1"/>
</dbReference>
<dbReference type="RefSeq" id="WP_010935295.1">
    <property type="nucleotide sequence ID" value="NZ_CABVGJ010000001.1"/>
</dbReference>
<dbReference type="OrthoDB" id="9775735at2"/>
<keyword evidence="5" id="KW-0812">Transmembrane</keyword>
<dbReference type="PANTHER" id="PTHR30047:SF7">
    <property type="entry name" value="HIGH-AFFINITY CHOLINE TRANSPORT PROTEIN"/>
    <property type="match status" value="1"/>
</dbReference>
<proteinExistence type="inferred from homology"/>
<comment type="subcellular location">
    <subcellularLocation>
        <location evidence="1">Cell membrane</location>
        <topology evidence="1">Multi-pass membrane protein</topology>
    </subcellularLocation>
</comment>
<dbReference type="AlphaFoldDB" id="A0A0F5DAH5"/>
<keyword evidence="3" id="KW-0813">Transport</keyword>
<dbReference type="GO" id="GO:0005886">
    <property type="term" value="C:plasma membrane"/>
    <property type="evidence" value="ECO:0007669"/>
    <property type="project" value="UniProtKB-SubCell"/>
</dbReference>
<dbReference type="InterPro" id="IPR000060">
    <property type="entry name" value="BCCT_transptr"/>
</dbReference>
<organism evidence="8 9">
    <name type="scientific">Corynebacterium diphtheriae</name>
    <dbReference type="NCBI Taxonomy" id="1717"/>
    <lineage>
        <taxon>Bacteria</taxon>
        <taxon>Bacillati</taxon>
        <taxon>Actinomycetota</taxon>
        <taxon>Actinomycetes</taxon>
        <taxon>Mycobacteriales</taxon>
        <taxon>Corynebacteriaceae</taxon>
        <taxon>Corynebacterium</taxon>
    </lineage>
</organism>
<evidence type="ECO:0000256" key="5">
    <source>
        <dbReference type="ARBA" id="ARBA00022692"/>
    </source>
</evidence>
<protein>
    <submittedName>
        <fullName evidence="8">BCCT family transporter</fullName>
    </submittedName>
</protein>
<evidence type="ECO:0000313" key="8">
    <source>
        <dbReference type="EMBL" id="CAB0614972.1"/>
    </source>
</evidence>
<dbReference type="OMA" id="HWGFHIW"/>
<evidence type="ECO:0000256" key="4">
    <source>
        <dbReference type="ARBA" id="ARBA00022475"/>
    </source>
</evidence>
<evidence type="ECO:0000256" key="7">
    <source>
        <dbReference type="ARBA" id="ARBA00023136"/>
    </source>
</evidence>
<evidence type="ECO:0000256" key="3">
    <source>
        <dbReference type="ARBA" id="ARBA00022448"/>
    </source>
</evidence>
<dbReference type="PANTHER" id="PTHR30047">
    <property type="entry name" value="HIGH-AFFINITY CHOLINE TRANSPORT PROTEIN-RELATED"/>
    <property type="match status" value="1"/>
</dbReference>
<comment type="similarity">
    <text evidence="2">Belongs to the BCCT transporter (TC 2.A.15) family.</text>
</comment>
<accession>A0A0F5DAH5</accession>
<keyword evidence="6" id="KW-1133">Transmembrane helix</keyword>
<evidence type="ECO:0000313" key="9">
    <source>
        <dbReference type="Proteomes" id="UP000480222"/>
    </source>
</evidence>
<keyword evidence="7" id="KW-0472">Membrane</keyword>
<keyword evidence="4" id="KW-1003">Cell membrane</keyword>
<evidence type="ECO:0000256" key="1">
    <source>
        <dbReference type="ARBA" id="ARBA00004651"/>
    </source>
</evidence>
<dbReference type="Proteomes" id="UP000480222">
    <property type="component" value="Unassembled WGS sequence"/>
</dbReference>
<evidence type="ECO:0000256" key="2">
    <source>
        <dbReference type="ARBA" id="ARBA00005658"/>
    </source>
</evidence>
<dbReference type="EMBL" id="CADDAV010000022">
    <property type="protein sequence ID" value="CAB0614972.1"/>
    <property type="molecule type" value="Genomic_DNA"/>
</dbReference>
<reference evidence="8 9" key="1">
    <citation type="submission" date="2020-02" db="EMBL/GenBank/DDBJ databases">
        <authorList>
            <person name="Brisse S."/>
        </authorList>
    </citation>
    <scope>NUCLEOTIDE SEQUENCE [LARGE SCALE GENOMIC DNA]</scope>
    <source>
        <strain evidence="8">CIP107547</strain>
    </source>
</reference>
<sequence length="608" mass="66460">MSDPIVAEPVSAKRPFLGLKTDPFIFLSSLGFVILFVVATILLGEKASSAFTTIAQGLLKNTGWLYVGGVSFMFIFLIAIFISRYGRLRLGDDDDEPEHGLIAWFCMLFAGGIGAVLMFWGVAEPLNHSVNVPQQDAEPMSEQAITEAFAYTFYHFGIHMWAIVALPGLALGYFIYKRKLPPRVSSVFAPILGSRIYSLPGKLIDALSIIATTFGIAVSVGLGVLQINSGLKRLWGVPEVSWVQLAIILVITVIACISVASGLEKGIKLLSNINIGLAVLLMIFVLVTGPTLTLLRFTTEAFGIYADWLPSLMFWTDSYGDNPGWQGKWTVFYWAWTICWSPYVGMFVARISRGRTVREYIGGVLALPAIFSVIWFAIFGRAGIEIELNSPGKLTGPIVHDGDVPFALFGFFHEYPLSGLVSALALLVVVIFFITSIDSAGMVNDMFSTGEEEVSPVGYRVLWVVAIGAVAGALLIISPNSGIATLQEVVIIVAFPFFITQFVMMYSLIKGMTDDSAAERRIQTRQWQKTDTAEKLEAHEAMPAPGYDLEGNELPVVALAHDEDGNIVIPGNVVIEGDLGVVGDMVEEEEEPGFKIVEQTRPKTQEDW</sequence>
<gene>
    <name evidence="8" type="ORF">CIP107547_01953</name>
</gene>
<dbReference type="GO" id="GO:0022857">
    <property type="term" value="F:transmembrane transporter activity"/>
    <property type="evidence" value="ECO:0007669"/>
    <property type="project" value="InterPro"/>
</dbReference>
<comment type="caution">
    <text evidence="8">The sequence shown here is derived from an EMBL/GenBank/DDBJ whole genome shotgun (WGS) entry which is preliminary data.</text>
</comment>
<evidence type="ECO:0000256" key="6">
    <source>
        <dbReference type="ARBA" id="ARBA00022989"/>
    </source>
</evidence>
<dbReference type="KEGG" id="cdi:DIP1739"/>
<name>A0A0F5DAH5_CORDP</name>
<dbReference type="NCBIfam" id="TIGR00842">
    <property type="entry name" value="bcct"/>
    <property type="match status" value="1"/>
</dbReference>